<gene>
    <name evidence="2" type="ORF">TNIN_495451</name>
</gene>
<keyword evidence="3" id="KW-1185">Reference proteome</keyword>
<feature type="region of interest" description="Disordered" evidence="1">
    <location>
        <begin position="87"/>
        <end position="108"/>
    </location>
</feature>
<dbReference type="Proteomes" id="UP000886998">
    <property type="component" value="Unassembled WGS sequence"/>
</dbReference>
<feature type="compositionally biased region" description="Basic and acidic residues" evidence="1">
    <location>
        <begin position="99"/>
        <end position="108"/>
    </location>
</feature>
<accession>A0A8X7CB41</accession>
<proteinExistence type="predicted"/>
<organism evidence="2 3">
    <name type="scientific">Trichonephila inaurata madagascariensis</name>
    <dbReference type="NCBI Taxonomy" id="2747483"/>
    <lineage>
        <taxon>Eukaryota</taxon>
        <taxon>Metazoa</taxon>
        <taxon>Ecdysozoa</taxon>
        <taxon>Arthropoda</taxon>
        <taxon>Chelicerata</taxon>
        <taxon>Arachnida</taxon>
        <taxon>Araneae</taxon>
        <taxon>Araneomorphae</taxon>
        <taxon>Entelegynae</taxon>
        <taxon>Araneoidea</taxon>
        <taxon>Nephilidae</taxon>
        <taxon>Trichonephila</taxon>
        <taxon>Trichonephila inaurata</taxon>
    </lineage>
</organism>
<name>A0A8X7CB41_9ARAC</name>
<evidence type="ECO:0000313" key="2">
    <source>
        <dbReference type="EMBL" id="GFY62868.1"/>
    </source>
</evidence>
<dbReference type="EMBL" id="BMAV01014441">
    <property type="protein sequence ID" value="GFY62868.1"/>
    <property type="molecule type" value="Genomic_DNA"/>
</dbReference>
<dbReference type="AlphaFoldDB" id="A0A8X7CB41"/>
<sequence>MGIRVVLARINSEGEEHPVLNLNKNLKLKNDVEQKKRNAPCSQKATLLPRWKIIRRCITEKKWKRKKESTEIRNGRRNECRSRNLQDLRSSRNLHPRKERGNEIFIRK</sequence>
<evidence type="ECO:0000256" key="1">
    <source>
        <dbReference type="SAM" id="MobiDB-lite"/>
    </source>
</evidence>
<evidence type="ECO:0000313" key="3">
    <source>
        <dbReference type="Proteomes" id="UP000886998"/>
    </source>
</evidence>
<protein>
    <submittedName>
        <fullName evidence="2">Uncharacterized protein</fullName>
    </submittedName>
</protein>
<comment type="caution">
    <text evidence="2">The sequence shown here is derived from an EMBL/GenBank/DDBJ whole genome shotgun (WGS) entry which is preliminary data.</text>
</comment>
<reference evidence="2" key="1">
    <citation type="submission" date="2020-08" db="EMBL/GenBank/DDBJ databases">
        <title>Multicomponent nature underlies the extraordinary mechanical properties of spider dragline silk.</title>
        <authorList>
            <person name="Kono N."/>
            <person name="Nakamura H."/>
            <person name="Mori M."/>
            <person name="Yoshida Y."/>
            <person name="Ohtoshi R."/>
            <person name="Malay A.D."/>
            <person name="Moran D.A.P."/>
            <person name="Tomita M."/>
            <person name="Numata K."/>
            <person name="Arakawa K."/>
        </authorList>
    </citation>
    <scope>NUCLEOTIDE SEQUENCE</scope>
</reference>